<evidence type="ECO:0000256" key="1">
    <source>
        <dbReference type="ARBA" id="ARBA00004604"/>
    </source>
</evidence>
<sequence length="208" mass="23469">MPRTSRTKSRLHTSAVGLPSKLKNDHHEQRDAQEPMIPNSSFDEPSLPTSKAQKKAEFIAAVQSAPHPYIIQSKSHLRREKRRVRSNLSTNLDSLENALESVLPESFQPPTEEEAGEGKAKKDKMKSVSRESKEEEKRKRVEMEREKGKIGEGKGRTLGEKKRRQVIQEASKRIPAVLSHPAYQSNPWAAIREHVGNTVATKLRPVAK</sequence>
<feature type="compositionally biased region" description="Basic residues" evidence="5">
    <location>
        <begin position="75"/>
        <end position="85"/>
    </location>
</feature>
<keyword evidence="4" id="KW-0539">Nucleus</keyword>
<evidence type="ECO:0000256" key="3">
    <source>
        <dbReference type="ARBA" id="ARBA00021321"/>
    </source>
</evidence>
<dbReference type="PANTHER" id="PTHR31109">
    <property type="entry name" value="PROTEIN FAM207A"/>
    <property type="match status" value="1"/>
</dbReference>
<feature type="compositionally biased region" description="Basic and acidic residues" evidence="5">
    <location>
        <begin position="22"/>
        <end position="33"/>
    </location>
</feature>
<comment type="subcellular location">
    <subcellularLocation>
        <location evidence="1">Nucleus</location>
        <location evidence="1">Nucleolus</location>
    </subcellularLocation>
</comment>
<feature type="compositionally biased region" description="Polar residues" evidence="5">
    <location>
        <begin position="38"/>
        <end position="51"/>
    </location>
</feature>
<evidence type="ECO:0000313" key="7">
    <source>
        <dbReference type="Proteomes" id="UP001329825"/>
    </source>
</evidence>
<dbReference type="GeneID" id="87957645"/>
<evidence type="ECO:0000256" key="5">
    <source>
        <dbReference type="SAM" id="MobiDB-lite"/>
    </source>
</evidence>
<evidence type="ECO:0000256" key="4">
    <source>
        <dbReference type="ARBA" id="ARBA00023242"/>
    </source>
</evidence>
<keyword evidence="7" id="KW-1185">Reference proteome</keyword>
<reference evidence="6 7" key="1">
    <citation type="submission" date="2024-01" db="EMBL/GenBank/DDBJ databases">
        <title>Comparative genomics of Cryptococcus and Kwoniella reveals pathogenesis evolution and contrasting modes of karyotype evolution via chromosome fusion or intercentromeric recombination.</title>
        <authorList>
            <person name="Coelho M.A."/>
            <person name="David-Palma M."/>
            <person name="Shea T."/>
            <person name="Bowers K."/>
            <person name="McGinley-Smith S."/>
            <person name="Mohammad A.W."/>
            <person name="Gnirke A."/>
            <person name="Yurkov A.M."/>
            <person name="Nowrousian M."/>
            <person name="Sun S."/>
            <person name="Cuomo C.A."/>
            <person name="Heitman J."/>
        </authorList>
    </citation>
    <scope>NUCLEOTIDE SEQUENCE [LARGE SCALE GENOMIC DNA]</scope>
    <source>
        <strain evidence="6">CBS 11374</strain>
    </source>
</reference>
<evidence type="ECO:0000313" key="6">
    <source>
        <dbReference type="EMBL" id="WRT68537.1"/>
    </source>
</evidence>
<proteinExistence type="inferred from homology"/>
<dbReference type="InterPro" id="IPR028160">
    <property type="entry name" value="Slx9-like"/>
</dbReference>
<feature type="compositionally biased region" description="Basic residues" evidence="5">
    <location>
        <begin position="1"/>
        <end position="11"/>
    </location>
</feature>
<accession>A0ABZ1D4N0</accession>
<feature type="region of interest" description="Disordered" evidence="5">
    <location>
        <begin position="1"/>
        <end position="167"/>
    </location>
</feature>
<name>A0ABZ1D4N0_9TREE</name>
<evidence type="ECO:0000256" key="2">
    <source>
        <dbReference type="ARBA" id="ARBA00011022"/>
    </source>
</evidence>
<feature type="compositionally biased region" description="Basic and acidic residues" evidence="5">
    <location>
        <begin position="116"/>
        <end position="160"/>
    </location>
</feature>
<dbReference type="Proteomes" id="UP001329825">
    <property type="component" value="Chromosome 7"/>
</dbReference>
<comment type="similarity">
    <text evidence="2">Belongs to the SLX9 family.</text>
</comment>
<protein>
    <recommendedName>
        <fullName evidence="3">Ribosome biogenesis protein SLX9</fullName>
    </recommendedName>
</protein>
<dbReference type="EMBL" id="CP141887">
    <property type="protein sequence ID" value="WRT68537.1"/>
    <property type="molecule type" value="Genomic_DNA"/>
</dbReference>
<organism evidence="6 7">
    <name type="scientific">Kwoniella shivajii</name>
    <dbReference type="NCBI Taxonomy" id="564305"/>
    <lineage>
        <taxon>Eukaryota</taxon>
        <taxon>Fungi</taxon>
        <taxon>Dikarya</taxon>
        <taxon>Basidiomycota</taxon>
        <taxon>Agaricomycotina</taxon>
        <taxon>Tremellomycetes</taxon>
        <taxon>Tremellales</taxon>
        <taxon>Cryptococcaceae</taxon>
        <taxon>Kwoniella</taxon>
    </lineage>
</organism>
<gene>
    <name evidence="6" type="ORF">IL334_005514</name>
</gene>
<dbReference type="PANTHER" id="PTHR31109:SF2">
    <property type="entry name" value="RIBOSOME BIOGENESIS PROTEIN SLX9 HOMOLOG"/>
    <property type="match status" value="1"/>
</dbReference>
<dbReference type="Pfam" id="PF15341">
    <property type="entry name" value="SLX9"/>
    <property type="match status" value="1"/>
</dbReference>
<dbReference type="RefSeq" id="XP_062793277.1">
    <property type="nucleotide sequence ID" value="XM_062937226.1"/>
</dbReference>